<dbReference type="AlphaFoldDB" id="A0A9P0BCZ6"/>
<keyword evidence="3" id="KW-1185">Reference proteome</keyword>
<evidence type="ECO:0000313" key="2">
    <source>
        <dbReference type="EMBL" id="CAH0561704.1"/>
    </source>
</evidence>
<evidence type="ECO:0008006" key="4">
    <source>
        <dbReference type="Google" id="ProtNLM"/>
    </source>
</evidence>
<accession>A0A9P0BCZ6</accession>
<evidence type="ECO:0000256" key="1">
    <source>
        <dbReference type="SAM" id="MobiDB-lite"/>
    </source>
</evidence>
<feature type="region of interest" description="Disordered" evidence="1">
    <location>
        <begin position="582"/>
        <end position="607"/>
    </location>
</feature>
<evidence type="ECO:0000313" key="3">
    <source>
        <dbReference type="Proteomes" id="UP001154078"/>
    </source>
</evidence>
<proteinExistence type="predicted"/>
<dbReference type="EMBL" id="OV121139">
    <property type="protein sequence ID" value="CAH0561704.1"/>
    <property type="molecule type" value="Genomic_DNA"/>
</dbReference>
<feature type="region of interest" description="Disordered" evidence="1">
    <location>
        <begin position="456"/>
        <end position="478"/>
    </location>
</feature>
<feature type="compositionally biased region" description="Low complexity" evidence="1">
    <location>
        <begin position="456"/>
        <end position="466"/>
    </location>
</feature>
<reference evidence="2" key="1">
    <citation type="submission" date="2021-12" db="EMBL/GenBank/DDBJ databases">
        <authorList>
            <person name="King R."/>
        </authorList>
    </citation>
    <scope>NUCLEOTIDE SEQUENCE</scope>
</reference>
<dbReference type="InterPro" id="IPR038765">
    <property type="entry name" value="Papain-like_cys_pep_sf"/>
</dbReference>
<dbReference type="SUPFAM" id="SSF54001">
    <property type="entry name" value="Cysteine proteinases"/>
    <property type="match status" value="1"/>
</dbReference>
<dbReference type="CDD" id="cd02257">
    <property type="entry name" value="Peptidase_C19"/>
    <property type="match status" value="1"/>
</dbReference>
<dbReference type="Gene3D" id="3.90.70.10">
    <property type="entry name" value="Cysteine proteinases"/>
    <property type="match status" value="1"/>
</dbReference>
<gene>
    <name evidence="2" type="ORF">MELIAE_LOCUS11042</name>
</gene>
<organism evidence="2 3">
    <name type="scientific">Brassicogethes aeneus</name>
    <name type="common">Rape pollen beetle</name>
    <name type="synonym">Meligethes aeneus</name>
    <dbReference type="NCBI Taxonomy" id="1431903"/>
    <lineage>
        <taxon>Eukaryota</taxon>
        <taxon>Metazoa</taxon>
        <taxon>Ecdysozoa</taxon>
        <taxon>Arthropoda</taxon>
        <taxon>Hexapoda</taxon>
        <taxon>Insecta</taxon>
        <taxon>Pterygota</taxon>
        <taxon>Neoptera</taxon>
        <taxon>Endopterygota</taxon>
        <taxon>Coleoptera</taxon>
        <taxon>Polyphaga</taxon>
        <taxon>Cucujiformia</taxon>
        <taxon>Nitidulidae</taxon>
        <taxon>Meligethinae</taxon>
        <taxon>Brassicogethes</taxon>
    </lineage>
</organism>
<protein>
    <recommendedName>
        <fullName evidence="4">USP domain-containing protein</fullName>
    </recommendedName>
</protein>
<name>A0A9P0BCZ6_BRAAE</name>
<sequence>MENRDKDCNIDGAARDALIIRFASRQDFLELCTSGTAWTIATSYVAEVKPLANTPNRTILCRLRTLCKDREGLKKFIDDKTAKCLVHPISNPSRKTKKRRTKTFDRRTKLDEFCYAVSGLRLDEYEAIIDSTVATLASPAPPAPVISLTTGQLRHDNFETTTSHRQLRHDTTSSDNFDTTTSTRHDKFDTTTTTRLDNFDRTKTAKSTTTSKTVNFELRESQQRHATGDNDAARSVQFLGENGYCWSKCSRRWQLPIDDLGSAGFSDLDGHQDPIGFLQNLSTRNASMRKPFRFQVNVNVTFRQPDCNVSPRQQQQRLYESGVVLVEIDDSRIDLVATVTRNSLLNQAKDFSRGYCNCEPLEATFSADAHTGAPLPLNSFIFDDPSDLATLYDLTTCIVHRGIEVKTGHYVVYFLEGHEIWCCNDESIKATKMGEFEEDCKANSVKALLYQQRQVTGSPAGSSTGSPTPPPSGPETPMLKRVINKSNVDIKIDIDSKLMASRSISTFRTGPTFQIPLGVGHCWPTENVKLMAFLEASRIPQNEHSEELLQQSTVASGKKRLHSDDIADQILFDLQMNALLGLQSPDDDEDNEDNEDAPTPPHEDSDYLESLSYKDEDKDEDECIKSLVEGTIRRESNNPKRFRSRFRYKQNEIRSWKCLIGSSNLCKIYLAFKRQNEKRSTAASLSEATTSLDHGSSAIDLPYRHKELKLFGKDIKAFFEKVDCILQELFGPATTNERLLPVDRREDIFFYMAIVDKEYVRSIDSCRF</sequence>
<dbReference type="Proteomes" id="UP001154078">
    <property type="component" value="Chromosome 8"/>
</dbReference>
<feature type="compositionally biased region" description="Acidic residues" evidence="1">
    <location>
        <begin position="585"/>
        <end position="596"/>
    </location>
</feature>